<reference evidence="2 3" key="1">
    <citation type="submission" date="2019-12" db="EMBL/GenBank/DDBJ databases">
        <title>Genomic-based taxomic classification of the family Erythrobacteraceae.</title>
        <authorList>
            <person name="Xu L."/>
        </authorList>
    </citation>
    <scope>NUCLEOTIDE SEQUENCE [LARGE SCALE GENOMIC DNA]</scope>
    <source>
        <strain evidence="2 3">S36</strain>
    </source>
</reference>
<sequence length="141" mass="15174">MITGLDMDRRNLLKWSAIVPLAAAAPYTALAAVPQGVDALVIDRRHWPAGTPTPLAGLAAPQLFTIDGDVTQLWYQTLDPIWRKPGFVLGGVTGSDALFVLEVLAGDRGRRVTQRRVLDPVVAGLQPVSWIIAPHHPSVKG</sequence>
<feature type="chain" id="PRO_5026253676" evidence="1">
    <location>
        <begin position="32"/>
        <end position="141"/>
    </location>
</feature>
<feature type="signal peptide" evidence="1">
    <location>
        <begin position="1"/>
        <end position="31"/>
    </location>
</feature>
<dbReference type="Proteomes" id="UP000469430">
    <property type="component" value="Unassembled WGS sequence"/>
</dbReference>
<name>A0A6I4U058_9SPHN</name>
<dbReference type="RefSeq" id="WP_161392447.1">
    <property type="nucleotide sequence ID" value="NZ_JBHSCP010000003.1"/>
</dbReference>
<evidence type="ECO:0000313" key="2">
    <source>
        <dbReference type="EMBL" id="MXP00730.1"/>
    </source>
</evidence>
<gene>
    <name evidence="2" type="ORF">GRI97_17200</name>
</gene>
<dbReference type="EMBL" id="WTYJ01000004">
    <property type="protein sequence ID" value="MXP00730.1"/>
    <property type="molecule type" value="Genomic_DNA"/>
</dbReference>
<dbReference type="InterPro" id="IPR006311">
    <property type="entry name" value="TAT_signal"/>
</dbReference>
<dbReference type="OrthoDB" id="7427934at2"/>
<keyword evidence="1" id="KW-0732">Signal</keyword>
<keyword evidence="3" id="KW-1185">Reference proteome</keyword>
<dbReference type="PROSITE" id="PS51318">
    <property type="entry name" value="TAT"/>
    <property type="match status" value="1"/>
</dbReference>
<organism evidence="2 3">
    <name type="scientific">Croceibacterium xixiisoli</name>
    <dbReference type="NCBI Taxonomy" id="1476466"/>
    <lineage>
        <taxon>Bacteria</taxon>
        <taxon>Pseudomonadati</taxon>
        <taxon>Pseudomonadota</taxon>
        <taxon>Alphaproteobacteria</taxon>
        <taxon>Sphingomonadales</taxon>
        <taxon>Erythrobacteraceae</taxon>
        <taxon>Croceibacterium</taxon>
    </lineage>
</organism>
<protein>
    <submittedName>
        <fullName evidence="2">Uncharacterized protein</fullName>
    </submittedName>
</protein>
<evidence type="ECO:0000313" key="3">
    <source>
        <dbReference type="Proteomes" id="UP000469430"/>
    </source>
</evidence>
<accession>A0A6I4U058</accession>
<evidence type="ECO:0000256" key="1">
    <source>
        <dbReference type="SAM" id="SignalP"/>
    </source>
</evidence>
<proteinExistence type="predicted"/>
<dbReference type="AlphaFoldDB" id="A0A6I4U058"/>
<comment type="caution">
    <text evidence="2">The sequence shown here is derived from an EMBL/GenBank/DDBJ whole genome shotgun (WGS) entry which is preliminary data.</text>
</comment>